<feature type="signal peptide" evidence="3">
    <location>
        <begin position="1"/>
        <end position="19"/>
    </location>
</feature>
<accession>A0ABV7XYH9</accession>
<evidence type="ECO:0000256" key="2">
    <source>
        <dbReference type="SAM" id="MobiDB-lite"/>
    </source>
</evidence>
<organism evidence="4 5">
    <name type="scientific">Chryseobacterium tructae</name>
    <dbReference type="NCBI Taxonomy" id="1037380"/>
    <lineage>
        <taxon>Bacteria</taxon>
        <taxon>Pseudomonadati</taxon>
        <taxon>Bacteroidota</taxon>
        <taxon>Flavobacteriia</taxon>
        <taxon>Flavobacteriales</taxon>
        <taxon>Weeksellaceae</taxon>
        <taxon>Chryseobacterium group</taxon>
        <taxon>Chryseobacterium</taxon>
    </lineage>
</organism>
<evidence type="ECO:0000313" key="4">
    <source>
        <dbReference type="EMBL" id="MFC3758081.1"/>
    </source>
</evidence>
<dbReference type="Gene3D" id="4.10.1080.10">
    <property type="entry name" value="TSP type-3 repeat"/>
    <property type="match status" value="1"/>
</dbReference>
<protein>
    <submittedName>
        <fullName evidence="4">Thrombospondin type 3 repeat-containing protein</fullName>
    </submittedName>
</protein>
<dbReference type="EMBL" id="JBHRYO010000002">
    <property type="protein sequence ID" value="MFC3758081.1"/>
    <property type="molecule type" value="Genomic_DNA"/>
</dbReference>
<name>A0ABV7XYH9_9FLAO</name>
<feature type="compositionally biased region" description="Basic and acidic residues" evidence="2">
    <location>
        <begin position="72"/>
        <end position="84"/>
    </location>
</feature>
<proteinExistence type="predicted"/>
<reference evidence="5" key="1">
    <citation type="journal article" date="2019" name="Int. J. Syst. Evol. Microbiol.">
        <title>The Global Catalogue of Microorganisms (GCM) 10K type strain sequencing project: providing services to taxonomists for standard genome sequencing and annotation.</title>
        <authorList>
            <consortium name="The Broad Institute Genomics Platform"/>
            <consortium name="The Broad Institute Genome Sequencing Center for Infectious Disease"/>
            <person name="Wu L."/>
            <person name="Ma J."/>
        </authorList>
    </citation>
    <scope>NUCLEOTIDE SEQUENCE [LARGE SCALE GENOMIC DNA]</scope>
    <source>
        <strain evidence="5">CECT 7798</strain>
    </source>
</reference>
<dbReference type="Pfam" id="PF02412">
    <property type="entry name" value="TSP_3"/>
    <property type="match status" value="2"/>
</dbReference>
<evidence type="ECO:0000256" key="3">
    <source>
        <dbReference type="SAM" id="SignalP"/>
    </source>
</evidence>
<feature type="region of interest" description="Disordered" evidence="2">
    <location>
        <begin position="67"/>
        <end position="99"/>
    </location>
</feature>
<sequence length="320" mass="37177">MRKILLLLLFLFAATSFHTQTIENQEAFKKCRKEFNKKICLSDEDQDNIPLYLDKCPIEAGAAENNGCPWPDTDKDGTLDKDDQCPEIAGSTENAGCPWPDYDNDGILDKDDACPTIPGLPENSGCPRPTQQDCGRFQKQQQIKYEQFQEEHQNIGAIYSLLNKKIMEDVLASHKKEALSRDFGINIGYIQFTSICGVGCDDPYPRNINNFLISKFWNKDIFEYTLKKYNKEILIRRIVFHESMNTELESLMGKETFQYLLQYHDKESDNIIIPSKNKIRPKNYIPIYIQFITPFKIKVVDPTFPKIYEYKNGQWESYKE</sequence>
<keyword evidence="1 3" id="KW-0732">Signal</keyword>
<evidence type="ECO:0000256" key="1">
    <source>
        <dbReference type="ARBA" id="ARBA00022729"/>
    </source>
</evidence>
<dbReference type="SUPFAM" id="SSF103647">
    <property type="entry name" value="TSP type-3 repeat"/>
    <property type="match status" value="1"/>
</dbReference>
<dbReference type="InterPro" id="IPR003367">
    <property type="entry name" value="Thrombospondin_3-like_rpt"/>
</dbReference>
<feature type="chain" id="PRO_5046241356" evidence="3">
    <location>
        <begin position="20"/>
        <end position="320"/>
    </location>
</feature>
<comment type="caution">
    <text evidence="4">The sequence shown here is derived from an EMBL/GenBank/DDBJ whole genome shotgun (WGS) entry which is preliminary data.</text>
</comment>
<evidence type="ECO:0000313" key="5">
    <source>
        <dbReference type="Proteomes" id="UP001595735"/>
    </source>
</evidence>
<keyword evidence="5" id="KW-1185">Reference proteome</keyword>
<gene>
    <name evidence="4" type="ORF">ACFONJ_19055</name>
</gene>
<dbReference type="Proteomes" id="UP001595735">
    <property type="component" value="Unassembled WGS sequence"/>
</dbReference>
<dbReference type="InterPro" id="IPR028974">
    <property type="entry name" value="TSP_type-3_rpt"/>
</dbReference>
<dbReference type="RefSeq" id="WP_353959978.1">
    <property type="nucleotide sequence ID" value="NZ_JAUFQR010000001.1"/>
</dbReference>